<evidence type="ECO:0000259" key="17">
    <source>
        <dbReference type="PROSITE" id="PS50885"/>
    </source>
</evidence>
<dbReference type="SMART" id="SM00387">
    <property type="entry name" value="HATPase_c"/>
    <property type="match status" value="1"/>
</dbReference>
<gene>
    <name evidence="18" type="ORF">QO010_001079</name>
</gene>
<evidence type="ECO:0000256" key="4">
    <source>
        <dbReference type="ARBA" id="ARBA00022475"/>
    </source>
</evidence>
<feature type="region of interest" description="Disordered" evidence="15">
    <location>
        <begin position="151"/>
        <end position="172"/>
    </location>
</feature>
<dbReference type="InterPro" id="IPR005467">
    <property type="entry name" value="His_kinase_dom"/>
</dbReference>
<keyword evidence="7" id="KW-0808">Transferase</keyword>
<dbReference type="InterPro" id="IPR036890">
    <property type="entry name" value="HATPase_C_sf"/>
</dbReference>
<evidence type="ECO:0000256" key="3">
    <source>
        <dbReference type="ARBA" id="ARBA00012438"/>
    </source>
</evidence>
<evidence type="ECO:0000259" key="16">
    <source>
        <dbReference type="PROSITE" id="PS50109"/>
    </source>
</evidence>
<dbReference type="CDD" id="cd06225">
    <property type="entry name" value="HAMP"/>
    <property type="match status" value="1"/>
</dbReference>
<keyword evidence="11" id="KW-0067">ATP-binding</keyword>
<dbReference type="CDD" id="cd00075">
    <property type="entry name" value="HATPase"/>
    <property type="match status" value="1"/>
</dbReference>
<keyword evidence="13" id="KW-0902">Two-component regulatory system</keyword>
<dbReference type="InterPro" id="IPR003594">
    <property type="entry name" value="HATPase_dom"/>
</dbReference>
<dbReference type="InterPro" id="IPR050980">
    <property type="entry name" value="2C_sensor_his_kinase"/>
</dbReference>
<evidence type="ECO:0000256" key="12">
    <source>
        <dbReference type="ARBA" id="ARBA00022989"/>
    </source>
</evidence>
<dbReference type="Pfam" id="PF00672">
    <property type="entry name" value="HAMP"/>
    <property type="match status" value="1"/>
</dbReference>
<proteinExistence type="predicted"/>
<keyword evidence="4" id="KW-1003">Cell membrane</keyword>
<dbReference type="SUPFAM" id="SSF158472">
    <property type="entry name" value="HAMP domain-like"/>
    <property type="match status" value="1"/>
</dbReference>
<feature type="domain" description="Histidine kinase" evidence="16">
    <location>
        <begin position="307"/>
        <end position="503"/>
    </location>
</feature>
<organism evidence="18 19">
    <name type="scientific">Caulobacter ginsengisoli</name>
    <dbReference type="NCBI Taxonomy" id="400775"/>
    <lineage>
        <taxon>Bacteria</taxon>
        <taxon>Pseudomonadati</taxon>
        <taxon>Pseudomonadota</taxon>
        <taxon>Alphaproteobacteria</taxon>
        <taxon>Caulobacterales</taxon>
        <taxon>Caulobacteraceae</taxon>
        <taxon>Caulobacter</taxon>
    </lineage>
</organism>
<dbReference type="PROSITE" id="PS50885">
    <property type="entry name" value="HAMP"/>
    <property type="match status" value="1"/>
</dbReference>
<keyword evidence="8" id="KW-0812">Transmembrane</keyword>
<keyword evidence="9" id="KW-0547">Nucleotide-binding</keyword>
<evidence type="ECO:0000256" key="9">
    <source>
        <dbReference type="ARBA" id="ARBA00022741"/>
    </source>
</evidence>
<dbReference type="SMART" id="SM00304">
    <property type="entry name" value="HAMP"/>
    <property type="match status" value="1"/>
</dbReference>
<dbReference type="SMART" id="SM00388">
    <property type="entry name" value="HisKA"/>
    <property type="match status" value="1"/>
</dbReference>
<sequence length="503" mass="54316">MSRLTGRGIPLFVQVLALVAFTMVAAHAVSIGVLLSLQPPGPEVYRLASVTGALRSPGLHPMGEARPLLVRLKDQPPKDYDDGRPGRWRNDFRAAVAQALSVPAEDVVVVTRPPPRMVMRLMSHGSTRRVETQVFRVGPQPDDFRVMRRAVPPPGADQPGPPPPFGPPGGMAGPAAGIVLGVGPQLRNFDDRIIFAPFQIAVRQSDGRWLTAEPKPEFRWDSWEGHILATLGLSILATAPLAWLFARRLAGPITAFADAADRLGRDPNAAPLTIDGSREVTAAATAFNRMQERLRRYVEDRTAMVGAIAHDLRTPLTRLRFRIEAAPDDLRPKLESDVDQMEAMIAATMSFVADATKARERTPLELSSLVESVMDDLAETGADATVERADKLVLNGDPVALRRLVANLAENALNYGQRARARVFAEGGAAIIEIDDDGPGVPVAELERVFDPFYRGEPSRNRETGGIGLGLAVVRSVARAHGGDVTLHNRDGGGLTARVSLPL</sequence>
<accession>A0ABU0IMU3</accession>
<evidence type="ECO:0000256" key="14">
    <source>
        <dbReference type="ARBA" id="ARBA00023136"/>
    </source>
</evidence>
<dbReference type="SUPFAM" id="SSF55874">
    <property type="entry name" value="ATPase domain of HSP90 chaperone/DNA topoisomerase II/histidine kinase"/>
    <property type="match status" value="1"/>
</dbReference>
<name>A0ABU0IMU3_9CAUL</name>
<protein>
    <recommendedName>
        <fullName evidence="3">histidine kinase</fullName>
        <ecNumber evidence="3">2.7.13.3</ecNumber>
    </recommendedName>
</protein>
<dbReference type="EMBL" id="JAUSVS010000001">
    <property type="protein sequence ID" value="MDQ0463331.1"/>
    <property type="molecule type" value="Genomic_DNA"/>
</dbReference>
<feature type="domain" description="HAMP" evidence="17">
    <location>
        <begin position="247"/>
        <end position="299"/>
    </location>
</feature>
<evidence type="ECO:0000313" key="19">
    <source>
        <dbReference type="Proteomes" id="UP001228905"/>
    </source>
</evidence>
<evidence type="ECO:0000256" key="7">
    <source>
        <dbReference type="ARBA" id="ARBA00022679"/>
    </source>
</evidence>
<dbReference type="InterPro" id="IPR003661">
    <property type="entry name" value="HisK_dim/P_dom"/>
</dbReference>
<keyword evidence="5" id="KW-0997">Cell inner membrane</keyword>
<keyword evidence="10 18" id="KW-0418">Kinase</keyword>
<evidence type="ECO:0000256" key="11">
    <source>
        <dbReference type="ARBA" id="ARBA00022840"/>
    </source>
</evidence>
<dbReference type="PRINTS" id="PR00344">
    <property type="entry name" value="BCTRLSENSOR"/>
</dbReference>
<dbReference type="GO" id="GO:0016301">
    <property type="term" value="F:kinase activity"/>
    <property type="evidence" value="ECO:0007669"/>
    <property type="project" value="UniProtKB-KW"/>
</dbReference>
<evidence type="ECO:0000313" key="18">
    <source>
        <dbReference type="EMBL" id="MDQ0463331.1"/>
    </source>
</evidence>
<evidence type="ECO:0000256" key="15">
    <source>
        <dbReference type="SAM" id="MobiDB-lite"/>
    </source>
</evidence>
<dbReference type="Gene3D" id="3.30.565.10">
    <property type="entry name" value="Histidine kinase-like ATPase, C-terminal domain"/>
    <property type="match status" value="1"/>
</dbReference>
<evidence type="ECO:0000256" key="8">
    <source>
        <dbReference type="ARBA" id="ARBA00022692"/>
    </source>
</evidence>
<reference evidence="18 19" key="1">
    <citation type="submission" date="2023-07" db="EMBL/GenBank/DDBJ databases">
        <title>Genomic Encyclopedia of Type Strains, Phase IV (KMG-IV): sequencing the most valuable type-strain genomes for metagenomic binning, comparative biology and taxonomic classification.</title>
        <authorList>
            <person name="Goeker M."/>
        </authorList>
    </citation>
    <scope>NUCLEOTIDE SEQUENCE [LARGE SCALE GENOMIC DNA]</scope>
    <source>
        <strain evidence="18 19">DSM 18695</strain>
    </source>
</reference>
<dbReference type="SUPFAM" id="SSF47384">
    <property type="entry name" value="Homodimeric domain of signal transducing histidine kinase"/>
    <property type="match status" value="1"/>
</dbReference>
<comment type="subcellular location">
    <subcellularLocation>
        <location evidence="2">Cell inner membrane</location>
        <topology evidence="2">Multi-pass membrane protein</topology>
    </subcellularLocation>
</comment>
<evidence type="ECO:0000256" key="10">
    <source>
        <dbReference type="ARBA" id="ARBA00022777"/>
    </source>
</evidence>
<comment type="catalytic activity">
    <reaction evidence="1">
        <text>ATP + protein L-histidine = ADP + protein N-phospho-L-histidine.</text>
        <dbReference type="EC" id="2.7.13.3"/>
    </reaction>
</comment>
<dbReference type="Gene3D" id="1.10.287.130">
    <property type="match status" value="1"/>
</dbReference>
<feature type="compositionally biased region" description="Pro residues" evidence="15">
    <location>
        <begin position="151"/>
        <end position="167"/>
    </location>
</feature>
<evidence type="ECO:0000256" key="13">
    <source>
        <dbReference type="ARBA" id="ARBA00023012"/>
    </source>
</evidence>
<dbReference type="Pfam" id="PF02518">
    <property type="entry name" value="HATPase_c"/>
    <property type="match status" value="1"/>
</dbReference>
<dbReference type="PROSITE" id="PS50109">
    <property type="entry name" value="HIS_KIN"/>
    <property type="match status" value="1"/>
</dbReference>
<evidence type="ECO:0000256" key="5">
    <source>
        <dbReference type="ARBA" id="ARBA00022519"/>
    </source>
</evidence>
<keyword evidence="12" id="KW-1133">Transmembrane helix</keyword>
<comment type="caution">
    <text evidence="18">The sequence shown here is derived from an EMBL/GenBank/DDBJ whole genome shotgun (WGS) entry which is preliminary data.</text>
</comment>
<dbReference type="CDD" id="cd00082">
    <property type="entry name" value="HisKA"/>
    <property type="match status" value="1"/>
</dbReference>
<dbReference type="PANTHER" id="PTHR44936">
    <property type="entry name" value="SENSOR PROTEIN CREC"/>
    <property type="match status" value="1"/>
</dbReference>
<keyword evidence="14" id="KW-0472">Membrane</keyword>
<evidence type="ECO:0000256" key="1">
    <source>
        <dbReference type="ARBA" id="ARBA00000085"/>
    </source>
</evidence>
<dbReference type="PANTHER" id="PTHR44936:SF5">
    <property type="entry name" value="SENSOR HISTIDINE KINASE ENVZ"/>
    <property type="match status" value="1"/>
</dbReference>
<evidence type="ECO:0000256" key="6">
    <source>
        <dbReference type="ARBA" id="ARBA00022553"/>
    </source>
</evidence>
<dbReference type="InterPro" id="IPR003660">
    <property type="entry name" value="HAMP_dom"/>
</dbReference>
<dbReference type="InterPro" id="IPR036097">
    <property type="entry name" value="HisK_dim/P_sf"/>
</dbReference>
<evidence type="ECO:0000256" key="2">
    <source>
        <dbReference type="ARBA" id="ARBA00004429"/>
    </source>
</evidence>
<dbReference type="InterPro" id="IPR004358">
    <property type="entry name" value="Sig_transdc_His_kin-like_C"/>
</dbReference>
<keyword evidence="6" id="KW-0597">Phosphoprotein</keyword>
<dbReference type="Proteomes" id="UP001228905">
    <property type="component" value="Unassembled WGS sequence"/>
</dbReference>
<keyword evidence="19" id="KW-1185">Reference proteome</keyword>
<dbReference type="EC" id="2.7.13.3" evidence="3"/>